<feature type="compositionally biased region" description="Basic and acidic residues" evidence="1">
    <location>
        <begin position="1"/>
        <end position="12"/>
    </location>
</feature>
<reference evidence="3" key="1">
    <citation type="submission" date="2017-09" db="EMBL/GenBank/DDBJ databases">
        <title>Depth-based differentiation of microbial function through sediment-hosted aquifers and enrichment of novel symbionts in the deep terrestrial subsurface.</title>
        <authorList>
            <person name="Probst A.J."/>
            <person name="Ladd B."/>
            <person name="Jarett J.K."/>
            <person name="Geller-Mcgrath D.E."/>
            <person name="Sieber C.M.K."/>
            <person name="Emerson J.B."/>
            <person name="Anantharaman K."/>
            <person name="Thomas B.C."/>
            <person name="Malmstrom R."/>
            <person name="Stieglmeier M."/>
            <person name="Klingl A."/>
            <person name="Woyke T."/>
            <person name="Ryan C.M."/>
            <person name="Banfield J.F."/>
        </authorList>
    </citation>
    <scope>NUCLEOTIDE SEQUENCE [LARGE SCALE GENOMIC DNA]</scope>
</reference>
<organism evidence="2 3">
    <name type="scientific">Candidatus Colwellbacteria bacterium CG10_big_fil_rev_8_21_14_0_10_42_22</name>
    <dbReference type="NCBI Taxonomy" id="1974540"/>
    <lineage>
        <taxon>Bacteria</taxon>
        <taxon>Candidatus Colwelliibacteriota</taxon>
    </lineage>
</organism>
<sequence length="384" mass="42682">MRFFGKSEKNNEESSDETTPLWDAPIPSRKEQIVFQIGDIINKATREAKRVGALEANDYTGQRTAVEQVDDTFYQVLDRIVEAIDIGAIDDSTSYEKGKKSTGFLVDTVLRSLAGEDSPRSYSIRRHLLSRAGRFAIAESLVSLDSEASWRFREEMIESGIPSHIVLASLAGLSSSATEKLRREYIDQRGGLEGLSREELYSLGKSLAGVQTNYSFEIRRYLKESGESSALVESLLGVHKSDEADEFRLSLRDRDLFRFPPSPSFGGAYNGVDQGLEYSLLGVKEESDVRPSLRGSIGAPKLRRATTGLIPYWWPDNDSISEKAWEERKGWAPAGQLDPANLGRLLIAFHGGPVRIITSRSGLRGFALESDEVITPPPLFEKIQ</sequence>
<evidence type="ECO:0000313" key="2">
    <source>
        <dbReference type="EMBL" id="PIR97986.1"/>
    </source>
</evidence>
<name>A0A2H0VFX1_9BACT</name>
<dbReference type="Proteomes" id="UP000231466">
    <property type="component" value="Unassembled WGS sequence"/>
</dbReference>
<dbReference type="AlphaFoldDB" id="A0A2H0VFX1"/>
<feature type="region of interest" description="Disordered" evidence="1">
    <location>
        <begin position="1"/>
        <end position="24"/>
    </location>
</feature>
<accession>A0A2H0VFX1</accession>
<protein>
    <submittedName>
        <fullName evidence="2">Uncharacterized protein</fullName>
    </submittedName>
</protein>
<proteinExistence type="predicted"/>
<evidence type="ECO:0000256" key="1">
    <source>
        <dbReference type="SAM" id="MobiDB-lite"/>
    </source>
</evidence>
<gene>
    <name evidence="2" type="ORF">COT89_01915</name>
</gene>
<comment type="caution">
    <text evidence="2">The sequence shown here is derived from an EMBL/GenBank/DDBJ whole genome shotgun (WGS) entry which is preliminary data.</text>
</comment>
<dbReference type="EMBL" id="PFAH01000007">
    <property type="protein sequence ID" value="PIR97986.1"/>
    <property type="molecule type" value="Genomic_DNA"/>
</dbReference>
<evidence type="ECO:0000313" key="3">
    <source>
        <dbReference type="Proteomes" id="UP000231466"/>
    </source>
</evidence>